<keyword evidence="1" id="KW-0472">Membrane</keyword>
<reference evidence="2" key="1">
    <citation type="submission" date="2020-08" db="EMBL/GenBank/DDBJ databases">
        <title>Genomic Encyclopedia of Type Strains, Phase III (KMG-III): the genomes of soil and plant-associated and newly described type strains.</title>
        <authorList>
            <person name="Whitman W."/>
        </authorList>
    </citation>
    <scope>NUCLEOTIDE SEQUENCE [LARGE SCALE GENOMIC DNA]</scope>
    <source>
        <strain evidence="2">CECT 8628</strain>
    </source>
</reference>
<dbReference type="Proteomes" id="UP000539265">
    <property type="component" value="Unassembled WGS sequence"/>
</dbReference>
<feature type="transmembrane region" description="Helical" evidence="1">
    <location>
        <begin position="239"/>
        <end position="259"/>
    </location>
</feature>
<evidence type="ECO:0000313" key="2">
    <source>
        <dbReference type="EMBL" id="MBB3054395.1"/>
    </source>
</evidence>
<gene>
    <name evidence="2" type="ORF">FHS11_000805</name>
</gene>
<proteinExistence type="predicted"/>
<comment type="caution">
    <text evidence="2">The sequence shown here is derived from an EMBL/GenBank/DDBJ whole genome shotgun (WGS) entry which is preliminary data.</text>
</comment>
<dbReference type="AlphaFoldDB" id="A0A839S8T9"/>
<feature type="transmembrane region" description="Helical" evidence="1">
    <location>
        <begin position="176"/>
        <end position="195"/>
    </location>
</feature>
<evidence type="ECO:0000256" key="1">
    <source>
        <dbReference type="SAM" id="Phobius"/>
    </source>
</evidence>
<dbReference type="EMBL" id="JACHWX010000002">
    <property type="protein sequence ID" value="MBB3054395.1"/>
    <property type="molecule type" value="Genomic_DNA"/>
</dbReference>
<name>A0A839S8T9_9SPHI</name>
<keyword evidence="1" id="KW-1133">Transmembrane helix</keyword>
<protein>
    <recommendedName>
        <fullName evidence="4">4Fe-4S ferredoxin-type domain-containing protein</fullName>
    </recommendedName>
</protein>
<dbReference type="OrthoDB" id="8360592at2"/>
<feature type="transmembrane region" description="Helical" evidence="1">
    <location>
        <begin position="279"/>
        <end position="301"/>
    </location>
</feature>
<sequence>MSIFISLVFYPKVGLIGLWNVLIPAAPALLVIEGGLWRNVCPLAIVNLLPRHLNLSKKKIMPAALQAKLQLAAIIALFIIVPLRHLIFNTNGGATAILLFTATAVSVSMGFVYDWKSGWCNSLCPVHPVEKLYGGNTLFSMPNAHCDQCINCSVPCPDSTPNLHPSSSKKTTYNHISGVLTIGGLPGFIWGYFQVPDQSGSITYQNLFSAFEMPVSGLCITLCLYLCLKKLVNKKSERVLINCFAAAGVSCYYWFRIPALLGFSKFSNDVVLLNLKNAIPYGSILAITVLTTVFFFWWLVLRKPNHKSWVIRPEFAKGAKHNKTSAAIPQTGV</sequence>
<evidence type="ECO:0000313" key="3">
    <source>
        <dbReference type="Proteomes" id="UP000539265"/>
    </source>
</evidence>
<dbReference type="RefSeq" id="WP_096357017.1">
    <property type="nucleotide sequence ID" value="NZ_AP017313.1"/>
</dbReference>
<evidence type="ECO:0008006" key="4">
    <source>
        <dbReference type="Google" id="ProtNLM"/>
    </source>
</evidence>
<feature type="transmembrane region" description="Helical" evidence="1">
    <location>
        <begin position="207"/>
        <end position="227"/>
    </location>
</feature>
<accession>A0A839S8T9</accession>
<keyword evidence="3" id="KW-1185">Reference proteome</keyword>
<feature type="transmembrane region" description="Helical" evidence="1">
    <location>
        <begin position="93"/>
        <end position="113"/>
    </location>
</feature>
<keyword evidence="1" id="KW-0812">Transmembrane</keyword>
<organism evidence="2 3">
    <name type="scientific">Mucilaginibacter gotjawali</name>
    <dbReference type="NCBI Taxonomy" id="1550579"/>
    <lineage>
        <taxon>Bacteria</taxon>
        <taxon>Pseudomonadati</taxon>
        <taxon>Bacteroidota</taxon>
        <taxon>Sphingobacteriia</taxon>
        <taxon>Sphingobacteriales</taxon>
        <taxon>Sphingobacteriaceae</taxon>
        <taxon>Mucilaginibacter</taxon>
    </lineage>
</organism>
<feature type="transmembrane region" description="Helical" evidence="1">
    <location>
        <begin position="69"/>
        <end position="87"/>
    </location>
</feature>